<dbReference type="AlphaFoldDB" id="A0A370CID9"/>
<dbReference type="PRINTS" id="PR00100">
    <property type="entry name" value="AOTCASE"/>
</dbReference>
<dbReference type="GO" id="GO:0004585">
    <property type="term" value="F:ornithine carbamoyltransferase activity"/>
    <property type="evidence" value="ECO:0007669"/>
    <property type="project" value="TreeGrafter"/>
</dbReference>
<dbReference type="Pfam" id="PF00185">
    <property type="entry name" value="OTCace"/>
    <property type="match status" value="1"/>
</dbReference>
<sequence length="348" mass="39236">MLINRDIICTEDLTKEEVLSIIQLATKMKKDPNNEKWVNCMSHKNFIMLFFSPSVRTHLSFSTAATALGGHAQYITAAMGRFKSRFVDGETIEDVAQVMSKFSCGIGIRIMENEISFYGEGNDIIREYAKWAEVPVINMADDKCHPCQAMADVMGWAEWLKNKSSEEANLECLRGKKLLLTWGKGTLARSWNSPQAALLLASRLGLNITIARPDGYDLDTEICHKVKDYCHLNSANFSIIDDPDEGYKDADIVYSRHWLSSNAYVDGHLQKQVETDQALNLKDWMTTKKKMEWTNNAIFTHPMPVDRDNEVESEVASGSRSAIYTIAENRLHIGKAVLALTMGNLKNK</sequence>
<dbReference type="SUPFAM" id="SSF53671">
    <property type="entry name" value="Aspartate/ornithine carbamoyltransferase"/>
    <property type="match status" value="1"/>
</dbReference>
<dbReference type="PRINTS" id="PR00101">
    <property type="entry name" value="ATCASE"/>
</dbReference>
<protein>
    <recommendedName>
        <fullName evidence="7">Ornithine carbamoyltransferase</fullName>
    </recommendedName>
</protein>
<proteinExistence type="inferred from homology"/>
<dbReference type="InterPro" id="IPR006131">
    <property type="entry name" value="Asp_carbamoyltransf_Asp/Orn-bd"/>
</dbReference>
<dbReference type="PANTHER" id="PTHR45753:SF3">
    <property type="entry name" value="ORNITHINE TRANSCARBAMYLASE, MITOCHONDRIAL"/>
    <property type="match status" value="1"/>
</dbReference>
<gene>
    <name evidence="5" type="ORF">CFE62_005400</name>
</gene>
<dbReference type="InterPro" id="IPR006130">
    <property type="entry name" value="Asp/Orn_carbamoylTrfase"/>
</dbReference>
<reference evidence="5 6" key="2">
    <citation type="journal article" date="2018" name="J. Invertebr. Pathol.">
        <title>'Candidatus Aquirickettsiella gammari' (Gammaproteobacteria: Legionellales: Coxiellaceae): A bacterial pathogen of the freshwater crustacean Gammarus fossarum (Malacostraca: Amphipoda).</title>
        <authorList>
            <person name="Bojko J."/>
            <person name="Dunn A.M."/>
            <person name="Stebbing P.D."/>
            <person name="van Aerle R."/>
            <person name="Bacela-Spychalska K."/>
            <person name="Bean T.P."/>
            <person name="Urrutia A."/>
            <person name="Stentiford G.D."/>
        </authorList>
    </citation>
    <scope>NUCLEOTIDE SEQUENCE [LARGE SCALE GENOMIC DNA]</scope>
    <source>
        <strain evidence="5">RA15029</strain>
    </source>
</reference>
<feature type="domain" description="Aspartate/ornithine carbamoyltransferase carbamoyl-P binding" evidence="4">
    <location>
        <begin position="5"/>
        <end position="155"/>
    </location>
</feature>
<dbReference type="InterPro" id="IPR006132">
    <property type="entry name" value="Asp/Orn_carbamoyltranf_P-bd"/>
</dbReference>
<comment type="caution">
    <text evidence="5">The sequence shown here is derived from an EMBL/GenBank/DDBJ whole genome shotgun (WGS) entry which is preliminary data.</text>
</comment>
<evidence type="ECO:0000313" key="5">
    <source>
        <dbReference type="EMBL" id="RDH40127.1"/>
    </source>
</evidence>
<keyword evidence="1 2" id="KW-0808">Transferase</keyword>
<dbReference type="PANTHER" id="PTHR45753">
    <property type="entry name" value="ORNITHINE CARBAMOYLTRANSFERASE, MITOCHONDRIAL"/>
    <property type="match status" value="1"/>
</dbReference>
<comment type="similarity">
    <text evidence="2">Belongs to the aspartate/ornithine carbamoyltransferase superfamily.</text>
</comment>
<evidence type="ECO:0000256" key="2">
    <source>
        <dbReference type="RuleBase" id="RU003634"/>
    </source>
</evidence>
<dbReference type="InterPro" id="IPR036901">
    <property type="entry name" value="Asp/Orn_carbamoylTrfase_sf"/>
</dbReference>
<evidence type="ECO:0000256" key="1">
    <source>
        <dbReference type="ARBA" id="ARBA00022679"/>
    </source>
</evidence>
<dbReference type="GO" id="GO:0016597">
    <property type="term" value="F:amino acid binding"/>
    <property type="evidence" value="ECO:0007669"/>
    <property type="project" value="InterPro"/>
</dbReference>
<dbReference type="Proteomes" id="UP000226429">
    <property type="component" value="Unassembled WGS sequence"/>
</dbReference>
<dbReference type="Gene3D" id="3.40.50.1370">
    <property type="entry name" value="Aspartate/ornithine carbamoyltransferase"/>
    <property type="match status" value="2"/>
</dbReference>
<evidence type="ECO:0000259" key="3">
    <source>
        <dbReference type="Pfam" id="PF00185"/>
    </source>
</evidence>
<accession>A0A370CID9</accession>
<organism evidence="5 6">
    <name type="scientific">Candidatus Aquirickettsiella gammari</name>
    <dbReference type="NCBI Taxonomy" id="2016198"/>
    <lineage>
        <taxon>Bacteria</taxon>
        <taxon>Pseudomonadati</taxon>
        <taxon>Pseudomonadota</taxon>
        <taxon>Gammaproteobacteria</taxon>
        <taxon>Legionellales</taxon>
        <taxon>Coxiellaceae</taxon>
        <taxon>Candidatus Aquirickettsiella</taxon>
    </lineage>
</organism>
<dbReference type="EMBL" id="NMOS02000015">
    <property type="protein sequence ID" value="RDH40127.1"/>
    <property type="molecule type" value="Genomic_DNA"/>
</dbReference>
<dbReference type="GO" id="GO:0042450">
    <property type="term" value="P:L-arginine biosynthetic process via ornithine"/>
    <property type="evidence" value="ECO:0007669"/>
    <property type="project" value="TreeGrafter"/>
</dbReference>
<keyword evidence="6" id="KW-1185">Reference proteome</keyword>
<evidence type="ECO:0000259" key="4">
    <source>
        <dbReference type="Pfam" id="PF02729"/>
    </source>
</evidence>
<evidence type="ECO:0008006" key="7">
    <source>
        <dbReference type="Google" id="ProtNLM"/>
    </source>
</evidence>
<name>A0A370CID9_9COXI</name>
<dbReference type="Pfam" id="PF02729">
    <property type="entry name" value="OTCace_N"/>
    <property type="match status" value="1"/>
</dbReference>
<feature type="domain" description="Aspartate/ornithine carbamoyltransferase Asp/Orn-binding" evidence="3">
    <location>
        <begin position="198"/>
        <end position="340"/>
    </location>
</feature>
<reference evidence="5 6" key="1">
    <citation type="journal article" date="2017" name="Int. J. Syst. Evol. Microbiol.">
        <title>Aquarickettsiella crustaci n. gen. n. sp. (Gammaproteobacteria: Legionellales: Coxiellaceae); a bacterial pathogen of the freshwater crustacean: Gammarus fossarum (Malacostraca: Amphipoda).</title>
        <authorList>
            <person name="Bojko J."/>
            <person name="Dunn A.M."/>
            <person name="Stebbing P.D."/>
            <person name="Van Aerle R."/>
            <person name="Bacela-Spychalska K."/>
            <person name="Bean T.P."/>
            <person name="Stentiford G.D."/>
        </authorList>
    </citation>
    <scope>NUCLEOTIDE SEQUENCE [LARGE SCALE GENOMIC DNA]</scope>
    <source>
        <strain evidence="5">RA15029</strain>
    </source>
</reference>
<evidence type="ECO:0000313" key="6">
    <source>
        <dbReference type="Proteomes" id="UP000226429"/>
    </source>
</evidence>
<dbReference type="GO" id="GO:0019240">
    <property type="term" value="P:citrulline biosynthetic process"/>
    <property type="evidence" value="ECO:0007669"/>
    <property type="project" value="TreeGrafter"/>
</dbReference>